<dbReference type="Gene3D" id="3.40.630.30">
    <property type="match status" value="1"/>
</dbReference>
<accession>A0A271IZM2</accession>
<dbReference type="RefSeq" id="WP_218830462.1">
    <property type="nucleotide sequence ID" value="NZ_MQWD01000001.1"/>
</dbReference>
<sequence length="173" mass="19311">MLRRLGPADAPAYRALMLRAYADASEAFTSTVSEREALPPTWWEKRVSDAPDAPELVVGAFEGERLVGAAGLRFETRPRTRHKALLYGLYVDPSVRGRGVARALTEAVLAVAREAPETRVVQLRVMETNRRARRLYDSLGFRAFGTEPQAIRMNDGFVAIVHMWRGAEQLADD</sequence>
<dbReference type="PROSITE" id="PS51186">
    <property type="entry name" value="GNAT"/>
    <property type="match status" value="1"/>
</dbReference>
<dbReference type="Pfam" id="PF00583">
    <property type="entry name" value="Acetyltransf_1"/>
    <property type="match status" value="1"/>
</dbReference>
<proteinExistence type="predicted"/>
<dbReference type="AlphaFoldDB" id="A0A271IZM2"/>
<dbReference type="GO" id="GO:0016747">
    <property type="term" value="F:acyltransferase activity, transferring groups other than amino-acyl groups"/>
    <property type="evidence" value="ECO:0007669"/>
    <property type="project" value="InterPro"/>
</dbReference>
<evidence type="ECO:0000256" key="1">
    <source>
        <dbReference type="ARBA" id="ARBA00022679"/>
    </source>
</evidence>
<keyword evidence="5" id="KW-1185">Reference proteome</keyword>
<dbReference type="SUPFAM" id="SSF55729">
    <property type="entry name" value="Acyl-CoA N-acyltransferases (Nat)"/>
    <property type="match status" value="1"/>
</dbReference>
<feature type="domain" description="N-acetyltransferase" evidence="3">
    <location>
        <begin position="1"/>
        <end position="168"/>
    </location>
</feature>
<evidence type="ECO:0000313" key="4">
    <source>
        <dbReference type="EMBL" id="PAP76681.1"/>
    </source>
</evidence>
<comment type="caution">
    <text evidence="4">The sequence shown here is derived from an EMBL/GenBank/DDBJ whole genome shotgun (WGS) entry which is preliminary data.</text>
</comment>
<evidence type="ECO:0000256" key="2">
    <source>
        <dbReference type="ARBA" id="ARBA00023315"/>
    </source>
</evidence>
<gene>
    <name evidence="4" type="ORF">BSZ37_09630</name>
</gene>
<dbReference type="InterPro" id="IPR016181">
    <property type="entry name" value="Acyl_CoA_acyltransferase"/>
</dbReference>
<protein>
    <recommendedName>
        <fullName evidence="3">N-acetyltransferase domain-containing protein</fullName>
    </recommendedName>
</protein>
<dbReference type="CDD" id="cd04301">
    <property type="entry name" value="NAT_SF"/>
    <property type="match status" value="1"/>
</dbReference>
<evidence type="ECO:0000313" key="5">
    <source>
        <dbReference type="Proteomes" id="UP000216339"/>
    </source>
</evidence>
<evidence type="ECO:0000259" key="3">
    <source>
        <dbReference type="PROSITE" id="PS51186"/>
    </source>
</evidence>
<dbReference type="Proteomes" id="UP000216339">
    <property type="component" value="Unassembled WGS sequence"/>
</dbReference>
<dbReference type="InterPro" id="IPR000182">
    <property type="entry name" value="GNAT_dom"/>
</dbReference>
<keyword evidence="2" id="KW-0012">Acyltransferase</keyword>
<reference evidence="4 5" key="1">
    <citation type="submission" date="2016-11" db="EMBL/GenBank/DDBJ databases">
        <title>Study of marine rhodopsin-containing bacteria.</title>
        <authorList>
            <person name="Yoshizawa S."/>
            <person name="Kumagai Y."/>
            <person name="Kogure K."/>
        </authorList>
    </citation>
    <scope>NUCLEOTIDE SEQUENCE [LARGE SCALE GENOMIC DNA]</scope>
    <source>
        <strain evidence="4 5">SAORIC-28</strain>
    </source>
</reference>
<dbReference type="PANTHER" id="PTHR43072">
    <property type="entry name" value="N-ACETYLTRANSFERASE"/>
    <property type="match status" value="1"/>
</dbReference>
<keyword evidence="1" id="KW-0808">Transferase</keyword>
<organism evidence="4 5">
    <name type="scientific">Rubrivirga marina</name>
    <dbReference type="NCBI Taxonomy" id="1196024"/>
    <lineage>
        <taxon>Bacteria</taxon>
        <taxon>Pseudomonadati</taxon>
        <taxon>Rhodothermota</taxon>
        <taxon>Rhodothermia</taxon>
        <taxon>Rhodothermales</taxon>
        <taxon>Rubricoccaceae</taxon>
        <taxon>Rubrivirga</taxon>
    </lineage>
</organism>
<dbReference type="PANTHER" id="PTHR43072:SF23">
    <property type="entry name" value="UPF0039 PROTEIN C11D3.02C"/>
    <property type="match status" value="1"/>
</dbReference>
<name>A0A271IZM2_9BACT</name>
<dbReference type="EMBL" id="MQWD01000001">
    <property type="protein sequence ID" value="PAP76681.1"/>
    <property type="molecule type" value="Genomic_DNA"/>
</dbReference>